<accession>A0A183GJI1</accession>
<gene>
    <name evidence="2" type="ORF">HPBE_LOCUS22831</name>
</gene>
<feature type="compositionally biased region" description="Acidic residues" evidence="1">
    <location>
        <begin position="29"/>
        <end position="43"/>
    </location>
</feature>
<protein>
    <submittedName>
        <fullName evidence="4">Secreted protein</fullName>
    </submittedName>
</protein>
<sequence>MIYAIVAELQGVTVLTEALQRRCQHGSSENEDDDDDDEGDDDEWRSQKDTERFFSTGSHRTIGGDLVVSSNGAYGSSSRA</sequence>
<reference evidence="2 3" key="1">
    <citation type="submission" date="2018-11" db="EMBL/GenBank/DDBJ databases">
        <authorList>
            <consortium name="Pathogen Informatics"/>
        </authorList>
    </citation>
    <scope>NUCLEOTIDE SEQUENCE [LARGE SCALE GENOMIC DNA]</scope>
</reference>
<feature type="region of interest" description="Disordered" evidence="1">
    <location>
        <begin position="22"/>
        <end position="57"/>
    </location>
</feature>
<dbReference type="AlphaFoldDB" id="A0A183GJI1"/>
<name>A0A183GJI1_HELPZ</name>
<evidence type="ECO:0000256" key="1">
    <source>
        <dbReference type="SAM" id="MobiDB-lite"/>
    </source>
</evidence>
<dbReference type="Proteomes" id="UP000050761">
    <property type="component" value="Unassembled WGS sequence"/>
</dbReference>
<evidence type="ECO:0000313" key="3">
    <source>
        <dbReference type="Proteomes" id="UP000050761"/>
    </source>
</evidence>
<dbReference type="WBParaSite" id="HPBE_0002283201-mRNA-1">
    <property type="protein sequence ID" value="HPBE_0002283201-mRNA-1"/>
    <property type="gene ID" value="HPBE_0002283201"/>
</dbReference>
<proteinExistence type="predicted"/>
<organism evidence="3 4">
    <name type="scientific">Heligmosomoides polygyrus</name>
    <name type="common">Parasitic roundworm</name>
    <dbReference type="NCBI Taxonomy" id="6339"/>
    <lineage>
        <taxon>Eukaryota</taxon>
        <taxon>Metazoa</taxon>
        <taxon>Ecdysozoa</taxon>
        <taxon>Nematoda</taxon>
        <taxon>Chromadorea</taxon>
        <taxon>Rhabditida</taxon>
        <taxon>Rhabditina</taxon>
        <taxon>Rhabditomorpha</taxon>
        <taxon>Strongyloidea</taxon>
        <taxon>Heligmosomidae</taxon>
        <taxon>Heligmosomoides</taxon>
    </lineage>
</organism>
<reference evidence="4" key="2">
    <citation type="submission" date="2019-09" db="UniProtKB">
        <authorList>
            <consortium name="WormBaseParasite"/>
        </authorList>
    </citation>
    <scope>IDENTIFICATION</scope>
</reference>
<evidence type="ECO:0000313" key="4">
    <source>
        <dbReference type="WBParaSite" id="HPBE_0002283201-mRNA-1"/>
    </source>
</evidence>
<dbReference type="EMBL" id="UZAH01034400">
    <property type="protein sequence ID" value="VDP34936.1"/>
    <property type="molecule type" value="Genomic_DNA"/>
</dbReference>
<accession>A0A3P8GVI7</accession>
<keyword evidence="3" id="KW-1185">Reference proteome</keyword>
<evidence type="ECO:0000313" key="2">
    <source>
        <dbReference type="EMBL" id="VDP34936.1"/>
    </source>
</evidence>